<name>Q4UA66_THEAN</name>
<reference evidence="3 4" key="1">
    <citation type="journal article" date="2005" name="Science">
        <title>Genome of the host-cell transforming parasite Theileria annulata compared with T. parva.</title>
        <authorList>
            <person name="Pain A."/>
            <person name="Renauld H."/>
            <person name="Berriman M."/>
            <person name="Murphy L."/>
            <person name="Yeats C.A."/>
            <person name="Weir W."/>
            <person name="Kerhornou A."/>
            <person name="Aslett M."/>
            <person name="Bishop R."/>
            <person name="Bouchier C."/>
            <person name="Cochet M."/>
            <person name="Coulson R.M.R."/>
            <person name="Cronin A."/>
            <person name="de Villiers E.P."/>
            <person name="Fraser A."/>
            <person name="Fosker N."/>
            <person name="Gardner M."/>
            <person name="Goble A."/>
            <person name="Griffiths-Jones S."/>
            <person name="Harris D.E."/>
            <person name="Katzer F."/>
            <person name="Larke N."/>
            <person name="Lord A."/>
            <person name="Maser P."/>
            <person name="McKellar S."/>
            <person name="Mooney P."/>
            <person name="Morton F."/>
            <person name="Nene V."/>
            <person name="O'Neil S."/>
            <person name="Price C."/>
            <person name="Quail M.A."/>
            <person name="Rabbinowitsch E."/>
            <person name="Rawlings N.D."/>
            <person name="Rutter S."/>
            <person name="Saunders D."/>
            <person name="Seeger K."/>
            <person name="Shah T."/>
            <person name="Squares R."/>
            <person name="Squares S."/>
            <person name="Tivey A."/>
            <person name="Walker A.R."/>
            <person name="Woodward J."/>
            <person name="Dobbelaere D.A.E."/>
            <person name="Langsley G."/>
            <person name="Rajandream M.A."/>
            <person name="McKeever D."/>
            <person name="Shiels B."/>
            <person name="Tait A."/>
            <person name="Barrell B.G."/>
            <person name="Hall N."/>
        </authorList>
    </citation>
    <scope>NUCLEOTIDE SEQUENCE [LARGE SCALE GENOMIC DNA]</scope>
    <source>
        <strain evidence="4">Ankara</strain>
    </source>
</reference>
<evidence type="ECO:0000256" key="1">
    <source>
        <dbReference type="ARBA" id="ARBA00007114"/>
    </source>
</evidence>
<dbReference type="STRING" id="5874.Q4UA66"/>
<feature type="compositionally biased region" description="Acidic residues" evidence="2">
    <location>
        <begin position="35"/>
        <end position="44"/>
    </location>
</feature>
<gene>
    <name evidence="3" type="ORF">TA07400</name>
</gene>
<evidence type="ECO:0000256" key="2">
    <source>
        <dbReference type="SAM" id="MobiDB-lite"/>
    </source>
</evidence>
<dbReference type="Proteomes" id="UP000001950">
    <property type="component" value="Chromosome 4"/>
</dbReference>
<dbReference type="PANTHER" id="PTHR12821:SF0">
    <property type="entry name" value="BYSTIN"/>
    <property type="match status" value="1"/>
</dbReference>
<dbReference type="InParanoid" id="Q4UA66"/>
<dbReference type="InterPro" id="IPR007955">
    <property type="entry name" value="Bystin"/>
</dbReference>
<dbReference type="GO" id="GO:0006364">
    <property type="term" value="P:rRNA processing"/>
    <property type="evidence" value="ECO:0007669"/>
    <property type="project" value="TreeGrafter"/>
</dbReference>
<dbReference type="GO" id="GO:0005730">
    <property type="term" value="C:nucleolus"/>
    <property type="evidence" value="ECO:0007669"/>
    <property type="project" value="TreeGrafter"/>
</dbReference>
<dbReference type="AlphaFoldDB" id="Q4UA66"/>
<sequence>MKTKDKNIKAKKAKVIKKNKNHKNKKKTKKRDLDSDLSDFEPEITEELPQDVSFKVQQLLKEANEEIPKEKIRGTDFLENDPLVSFDYPEDSAGFLPEFQTTSNTSEIWSKLNDLSNTKPTKENVMDKLRPVYNEIGIYLSRYKSGGLPKAFKVLPKMTNWSEIIQFTNPQNWTPNAMYEVTRLFSSNMNESNAEIFYLYILLPAVRENLASNKTLNHHYYESLMKAMFKPTAWFKGILLPLVQEGCTYREGAIIGSVLKKISIPVFHVSAFIIQICQYPKWFGSTSFILTILFQKKYKLPIKVIGQCLQYFYKFVNFPDHLPVIWHQSLYLFLYNYQHLLYCIDMLNEDEYKLLRELLGKHKHPQIGPAIEKLLSCTIQDVDMKL</sequence>
<protein>
    <recommendedName>
        <fullName evidence="5">Bystin</fullName>
    </recommendedName>
</protein>
<organism evidence="3 4">
    <name type="scientific">Theileria annulata</name>
    <dbReference type="NCBI Taxonomy" id="5874"/>
    <lineage>
        <taxon>Eukaryota</taxon>
        <taxon>Sar</taxon>
        <taxon>Alveolata</taxon>
        <taxon>Apicomplexa</taxon>
        <taxon>Aconoidasida</taxon>
        <taxon>Piroplasmida</taxon>
        <taxon>Theileriidae</taxon>
        <taxon>Theileria</taxon>
    </lineage>
</organism>
<evidence type="ECO:0008006" key="5">
    <source>
        <dbReference type="Google" id="ProtNLM"/>
    </source>
</evidence>
<dbReference type="VEuPathDB" id="PiroplasmaDB:TA07400"/>
<dbReference type="KEGG" id="tan:TA07400"/>
<dbReference type="Pfam" id="PF05291">
    <property type="entry name" value="Bystin"/>
    <property type="match status" value="1"/>
</dbReference>
<dbReference type="FunCoup" id="Q4UA66">
    <property type="interactions" value="204"/>
</dbReference>
<evidence type="ECO:0000313" key="4">
    <source>
        <dbReference type="Proteomes" id="UP000001950"/>
    </source>
</evidence>
<dbReference type="GO" id="GO:0005737">
    <property type="term" value="C:cytoplasm"/>
    <property type="evidence" value="ECO:0007669"/>
    <property type="project" value="TreeGrafter"/>
</dbReference>
<dbReference type="GeneID" id="3863087"/>
<feature type="compositionally biased region" description="Basic residues" evidence="2">
    <location>
        <begin position="9"/>
        <end position="30"/>
    </location>
</feature>
<dbReference type="eggNOG" id="KOG3871">
    <property type="taxonomic scope" value="Eukaryota"/>
</dbReference>
<evidence type="ECO:0000313" key="3">
    <source>
        <dbReference type="EMBL" id="CAI76287.1"/>
    </source>
</evidence>
<dbReference type="GO" id="GO:0030515">
    <property type="term" value="F:snoRNA binding"/>
    <property type="evidence" value="ECO:0007669"/>
    <property type="project" value="TreeGrafter"/>
</dbReference>
<accession>Q4UA66</accession>
<dbReference type="GO" id="GO:0030688">
    <property type="term" value="C:preribosome, small subunit precursor"/>
    <property type="evidence" value="ECO:0007669"/>
    <property type="project" value="TreeGrafter"/>
</dbReference>
<dbReference type="EMBL" id="CR940353">
    <property type="protein sequence ID" value="CAI76287.1"/>
    <property type="molecule type" value="Genomic_DNA"/>
</dbReference>
<dbReference type="PANTHER" id="PTHR12821">
    <property type="entry name" value="BYSTIN"/>
    <property type="match status" value="1"/>
</dbReference>
<proteinExistence type="inferred from homology"/>
<feature type="region of interest" description="Disordered" evidence="2">
    <location>
        <begin position="1"/>
        <end position="44"/>
    </location>
</feature>
<dbReference type="OrthoDB" id="2192561at2759"/>
<dbReference type="RefSeq" id="XP_952911.1">
    <property type="nucleotide sequence ID" value="XM_947818.1"/>
</dbReference>
<comment type="similarity">
    <text evidence="1">Belongs to the bystin family.</text>
</comment>
<keyword evidence="4" id="KW-1185">Reference proteome</keyword>
<dbReference type="OMA" id="RRECTKK"/>